<feature type="chain" id="PRO_5046382258" evidence="1">
    <location>
        <begin position="26"/>
        <end position="581"/>
    </location>
</feature>
<dbReference type="EMBL" id="JBFXLU010000025">
    <property type="protein sequence ID" value="KAL2852401.1"/>
    <property type="molecule type" value="Genomic_DNA"/>
</dbReference>
<keyword evidence="3" id="KW-1185">Reference proteome</keyword>
<evidence type="ECO:0000313" key="2">
    <source>
        <dbReference type="EMBL" id="KAL2852401.1"/>
    </source>
</evidence>
<protein>
    <submittedName>
        <fullName evidence="2">Uncharacterized protein</fullName>
    </submittedName>
</protein>
<reference evidence="2 3" key="1">
    <citation type="submission" date="2024-07" db="EMBL/GenBank/DDBJ databases">
        <title>Section-level genome sequencing and comparative genomics of Aspergillus sections Usti and Cavernicolus.</title>
        <authorList>
            <consortium name="Lawrence Berkeley National Laboratory"/>
            <person name="Nybo J.L."/>
            <person name="Vesth T.C."/>
            <person name="Theobald S."/>
            <person name="Frisvad J.C."/>
            <person name="Larsen T.O."/>
            <person name="Kjaerboelling I."/>
            <person name="Rothschild-Mancinelli K."/>
            <person name="Lyhne E.K."/>
            <person name="Kogle M.E."/>
            <person name="Barry K."/>
            <person name="Clum A."/>
            <person name="Na H."/>
            <person name="Ledsgaard L."/>
            <person name="Lin J."/>
            <person name="Lipzen A."/>
            <person name="Kuo A."/>
            <person name="Riley R."/>
            <person name="Mondo S."/>
            <person name="Labutti K."/>
            <person name="Haridas S."/>
            <person name="Pangalinan J."/>
            <person name="Salamov A.A."/>
            <person name="Simmons B.A."/>
            <person name="Magnuson J.K."/>
            <person name="Chen J."/>
            <person name="Drula E."/>
            <person name="Henrissat B."/>
            <person name="Wiebenga A."/>
            <person name="Lubbers R.J."/>
            <person name="Gomes A.C."/>
            <person name="Makela M.R."/>
            <person name="Stajich J."/>
            <person name="Grigoriev I.V."/>
            <person name="Mortensen U.H."/>
            <person name="De Vries R.P."/>
            <person name="Baker S.E."/>
            <person name="Andersen M.R."/>
        </authorList>
    </citation>
    <scope>NUCLEOTIDE SEQUENCE [LARGE SCALE GENOMIC DNA]</scope>
    <source>
        <strain evidence="2 3">CBS 123904</strain>
    </source>
</reference>
<gene>
    <name evidence="2" type="ORF">BJY01DRAFT_208261</name>
</gene>
<evidence type="ECO:0000256" key="1">
    <source>
        <dbReference type="SAM" id="SignalP"/>
    </source>
</evidence>
<comment type="caution">
    <text evidence="2">The sequence shown here is derived from an EMBL/GenBank/DDBJ whole genome shotgun (WGS) entry which is preliminary data.</text>
</comment>
<organism evidence="2 3">
    <name type="scientific">Aspergillus pseudoustus</name>
    <dbReference type="NCBI Taxonomy" id="1810923"/>
    <lineage>
        <taxon>Eukaryota</taxon>
        <taxon>Fungi</taxon>
        <taxon>Dikarya</taxon>
        <taxon>Ascomycota</taxon>
        <taxon>Pezizomycotina</taxon>
        <taxon>Eurotiomycetes</taxon>
        <taxon>Eurotiomycetidae</taxon>
        <taxon>Eurotiales</taxon>
        <taxon>Aspergillaceae</taxon>
        <taxon>Aspergillus</taxon>
        <taxon>Aspergillus subgen. Nidulantes</taxon>
    </lineage>
</organism>
<name>A0ABR4KJH1_9EURO</name>
<dbReference type="PANTHER" id="PTHR42055:SF1">
    <property type="entry name" value="YALI0E03476P"/>
    <property type="match status" value="1"/>
</dbReference>
<accession>A0ABR4KJH1</accession>
<proteinExistence type="predicted"/>
<feature type="signal peptide" evidence="1">
    <location>
        <begin position="1"/>
        <end position="25"/>
    </location>
</feature>
<evidence type="ECO:0000313" key="3">
    <source>
        <dbReference type="Proteomes" id="UP001610446"/>
    </source>
</evidence>
<sequence>MIARRNATLFTAVIVVVLLLRYSSSSEPEVLDEEMSAAAKYAPKFPSLKGVHLPTFRPPAHRPPDPQKDSSSGDSKWFNNWVWLNPFSSSITLDEDRSVLPPLLERPYIFTYYQAKKDQDRDADNADAELLLAWRRAWYAQGFRPAVLGRGEALANPLYKSVQQLDLSPELQDDVSRWLAWGHMGDGLFANWHCFPMARYDDATLSSLRRGPDSEYIRSFSSAALLSGEKDSINGVIKAAIRNSTKNAKSLLQLLPEDLLKSEQTNSLAVYDSATLASHYPALTEEPTSPTEGRLEELINSHLHTAFQNSFPGGLIVLKPFAEHTTALVEPALRLARALSQCPHSIVPKSCPPNLPQCHPCDENKPMKISQPATYKNNSQAFTIGTIPHPYTLISLLQNSAEVTTRHVRRETARDEWLKEVTSEQLGRELGGGPRAVVTKKSVAEGSAIGTSLWMTVESLPAKVGQALPSRILDEFEWQLGFKIPRDSNVDANNEGDVKESMQHANPSKQGVGREYEILKQARELLKRKTNRVNIRSVAEAWNMADTEIWKFVKAYRARSIVEREKWEESEKDFLGPRPKV</sequence>
<dbReference type="PANTHER" id="PTHR42055">
    <property type="entry name" value="YALI0E03476P"/>
    <property type="match status" value="1"/>
</dbReference>
<keyword evidence="1" id="KW-0732">Signal</keyword>
<dbReference type="Proteomes" id="UP001610446">
    <property type="component" value="Unassembled WGS sequence"/>
</dbReference>